<dbReference type="Proteomes" id="UP000253410">
    <property type="component" value="Unassembled WGS sequence"/>
</dbReference>
<dbReference type="EMBL" id="QFFJ01000002">
    <property type="protein sequence ID" value="RBL90115.1"/>
    <property type="molecule type" value="Genomic_DNA"/>
</dbReference>
<comment type="caution">
    <text evidence="2">The sequence shown here is derived from an EMBL/GenBank/DDBJ whole genome shotgun (WGS) entry which is preliminary data.</text>
</comment>
<dbReference type="InterPro" id="IPR025363">
    <property type="entry name" value="DUF4267"/>
</dbReference>
<feature type="transmembrane region" description="Helical" evidence="1">
    <location>
        <begin position="77"/>
        <end position="100"/>
    </location>
</feature>
<feature type="transmembrane region" description="Helical" evidence="1">
    <location>
        <begin position="49"/>
        <end position="70"/>
    </location>
</feature>
<keyword evidence="1" id="KW-1133">Transmembrane helix</keyword>
<evidence type="ECO:0000313" key="2">
    <source>
        <dbReference type="EMBL" id="RBL90115.1"/>
    </source>
</evidence>
<organism evidence="2 3">
    <name type="scientific">Chitinophaga flava</name>
    <dbReference type="NCBI Taxonomy" id="2259036"/>
    <lineage>
        <taxon>Bacteria</taxon>
        <taxon>Pseudomonadati</taxon>
        <taxon>Bacteroidota</taxon>
        <taxon>Chitinophagia</taxon>
        <taxon>Chitinophagales</taxon>
        <taxon>Chitinophagaceae</taxon>
        <taxon>Chitinophaga</taxon>
    </lineage>
</organism>
<protein>
    <recommendedName>
        <fullName evidence="4">DUF4267 domain-containing protein</fullName>
    </recommendedName>
</protein>
<proteinExistence type="predicted"/>
<dbReference type="AlphaFoldDB" id="A0A365XX06"/>
<dbReference type="RefSeq" id="WP_113618866.1">
    <property type="nucleotide sequence ID" value="NZ_QFFJ01000002.1"/>
</dbReference>
<dbReference type="OrthoDB" id="2968810at2"/>
<evidence type="ECO:0000256" key="1">
    <source>
        <dbReference type="SAM" id="Phobius"/>
    </source>
</evidence>
<accession>A0A365XX06</accession>
<keyword evidence="1" id="KW-0812">Transmembrane</keyword>
<dbReference type="Pfam" id="PF14087">
    <property type="entry name" value="DUF4267"/>
    <property type="match status" value="1"/>
</dbReference>
<feature type="transmembrane region" description="Helical" evidence="1">
    <location>
        <begin position="9"/>
        <end position="29"/>
    </location>
</feature>
<evidence type="ECO:0008006" key="4">
    <source>
        <dbReference type="Google" id="ProtNLM"/>
    </source>
</evidence>
<keyword evidence="3" id="KW-1185">Reference proteome</keyword>
<keyword evidence="1" id="KW-0472">Membrane</keyword>
<feature type="transmembrane region" description="Helical" evidence="1">
    <location>
        <begin position="106"/>
        <end position="125"/>
    </location>
</feature>
<gene>
    <name evidence="2" type="ORF">DF182_26985</name>
</gene>
<reference evidence="2 3" key="1">
    <citation type="submission" date="2018-05" db="EMBL/GenBank/DDBJ databases">
        <title>Chitinophaga sp. K3CV102501T nov., isolated from isolated from a monsoon evergreen broad-leaved forest soil.</title>
        <authorList>
            <person name="Lv Y."/>
        </authorList>
    </citation>
    <scope>NUCLEOTIDE SEQUENCE [LARGE SCALE GENOMIC DNA]</scope>
    <source>
        <strain evidence="2 3">GDMCC 1.1325</strain>
    </source>
</reference>
<name>A0A365XX06_9BACT</name>
<sequence length="139" mass="15398">MKTISQKTAYIASLATGLLLIFIGVRFFLAPLHAEADYGIQTGLSSNFAFCYIKGIRDMATGILTLVLLLNKEFRSLGWLMLCMGIVPVTDFLIVLNSAYHQSSHLYPHLTAVLICLTVGPYYLYTTKNSTMQKVTPAQ</sequence>
<evidence type="ECO:0000313" key="3">
    <source>
        <dbReference type="Proteomes" id="UP000253410"/>
    </source>
</evidence>